<dbReference type="FunFam" id="3.40.1110.10:FF:000066">
    <property type="entry name" value="Cadmium-translocating P-type ATPase"/>
    <property type="match status" value="1"/>
</dbReference>
<dbReference type="InterPro" id="IPR018303">
    <property type="entry name" value="ATPase_P-typ_P_site"/>
</dbReference>
<evidence type="ECO:0000313" key="19">
    <source>
        <dbReference type="EMBL" id="APM39543.1"/>
    </source>
</evidence>
<dbReference type="EMBL" id="CP018335">
    <property type="protein sequence ID" value="APM39543.1"/>
    <property type="molecule type" value="Genomic_DNA"/>
</dbReference>
<evidence type="ECO:0000256" key="9">
    <source>
        <dbReference type="ARBA" id="ARBA00022833"/>
    </source>
</evidence>
<evidence type="ECO:0000256" key="5">
    <source>
        <dbReference type="ARBA" id="ARBA00022553"/>
    </source>
</evidence>
<dbReference type="NCBIfam" id="TIGR01494">
    <property type="entry name" value="ATPase_P-type"/>
    <property type="match status" value="1"/>
</dbReference>
<dbReference type="GO" id="GO:0016463">
    <property type="term" value="F:P-type zinc transporter activity"/>
    <property type="evidence" value="ECO:0007669"/>
    <property type="project" value="UniProtKB-EC"/>
</dbReference>
<dbReference type="InterPro" id="IPR023299">
    <property type="entry name" value="ATPase_P-typ_cyto_dom_N"/>
</dbReference>
<dbReference type="Proteomes" id="UP000184604">
    <property type="component" value="Chromosome"/>
</dbReference>
<dbReference type="SUPFAM" id="SSF55008">
    <property type="entry name" value="HMA, heavy metal-associated domain"/>
    <property type="match status" value="2"/>
</dbReference>
<dbReference type="InterPro" id="IPR023214">
    <property type="entry name" value="HAD_sf"/>
</dbReference>
<evidence type="ECO:0000256" key="8">
    <source>
        <dbReference type="ARBA" id="ARBA00022741"/>
    </source>
</evidence>
<dbReference type="SUPFAM" id="SSF81653">
    <property type="entry name" value="Calcium ATPase, transduction domain A"/>
    <property type="match status" value="1"/>
</dbReference>
<keyword evidence="10 17" id="KW-0067">ATP-binding</keyword>
<evidence type="ECO:0000256" key="1">
    <source>
        <dbReference type="ARBA" id="ARBA00004651"/>
    </source>
</evidence>
<name>A0A1L5F993_CLOKL</name>
<keyword evidence="5" id="KW-0597">Phosphoprotein</keyword>
<dbReference type="FunFam" id="2.70.150.10:FF:000002">
    <property type="entry name" value="Copper-transporting ATPase 1, putative"/>
    <property type="match status" value="1"/>
</dbReference>
<keyword evidence="3 17" id="KW-1003">Cell membrane</keyword>
<dbReference type="CDD" id="cd00371">
    <property type="entry name" value="HMA"/>
    <property type="match status" value="2"/>
</dbReference>
<evidence type="ECO:0000256" key="14">
    <source>
        <dbReference type="ARBA" id="ARBA00023136"/>
    </source>
</evidence>
<comment type="catalytic activity">
    <reaction evidence="15">
        <text>Zn(2+)(in) + ATP + H2O = Zn(2+)(out) + ADP + phosphate + H(+)</text>
        <dbReference type="Rhea" id="RHEA:20621"/>
        <dbReference type="ChEBI" id="CHEBI:15377"/>
        <dbReference type="ChEBI" id="CHEBI:15378"/>
        <dbReference type="ChEBI" id="CHEBI:29105"/>
        <dbReference type="ChEBI" id="CHEBI:30616"/>
        <dbReference type="ChEBI" id="CHEBI:43474"/>
        <dbReference type="ChEBI" id="CHEBI:456216"/>
        <dbReference type="EC" id="7.2.2.12"/>
    </reaction>
</comment>
<dbReference type="Gene3D" id="2.70.150.10">
    <property type="entry name" value="Calcium-transporting ATPase, cytoplasmic transduction domain A"/>
    <property type="match status" value="1"/>
</dbReference>
<evidence type="ECO:0000313" key="20">
    <source>
        <dbReference type="Proteomes" id="UP000184604"/>
    </source>
</evidence>
<dbReference type="Gene3D" id="3.40.50.1000">
    <property type="entry name" value="HAD superfamily/HAD-like"/>
    <property type="match status" value="1"/>
</dbReference>
<evidence type="ECO:0000259" key="18">
    <source>
        <dbReference type="PROSITE" id="PS50846"/>
    </source>
</evidence>
<feature type="transmembrane region" description="Helical" evidence="17">
    <location>
        <begin position="231"/>
        <end position="250"/>
    </location>
</feature>
<dbReference type="InterPro" id="IPR006121">
    <property type="entry name" value="HMA_dom"/>
</dbReference>
<dbReference type="InterPro" id="IPR017969">
    <property type="entry name" value="Heavy-metal-associated_CS"/>
</dbReference>
<proteinExistence type="inferred from homology"/>
<evidence type="ECO:0000256" key="10">
    <source>
        <dbReference type="ARBA" id="ARBA00022840"/>
    </source>
</evidence>
<feature type="transmembrane region" description="Helical" evidence="17">
    <location>
        <begin position="431"/>
        <end position="451"/>
    </location>
</feature>
<dbReference type="InterPro" id="IPR001757">
    <property type="entry name" value="P_typ_ATPase"/>
</dbReference>
<evidence type="ECO:0000256" key="3">
    <source>
        <dbReference type="ARBA" id="ARBA00022475"/>
    </source>
</evidence>
<evidence type="ECO:0000256" key="2">
    <source>
        <dbReference type="ARBA" id="ARBA00006024"/>
    </source>
</evidence>
<dbReference type="PRINTS" id="PR00941">
    <property type="entry name" value="CDATPASE"/>
</dbReference>
<evidence type="ECO:0000256" key="6">
    <source>
        <dbReference type="ARBA" id="ARBA00022692"/>
    </source>
</evidence>
<dbReference type="AlphaFoldDB" id="A0A1L5F993"/>
<evidence type="ECO:0000256" key="4">
    <source>
        <dbReference type="ARBA" id="ARBA00022539"/>
    </source>
</evidence>
<dbReference type="SFLD" id="SFLDF00027">
    <property type="entry name" value="p-type_atpase"/>
    <property type="match status" value="1"/>
</dbReference>
<dbReference type="GO" id="GO:0005524">
    <property type="term" value="F:ATP binding"/>
    <property type="evidence" value="ECO:0007669"/>
    <property type="project" value="UniProtKB-UniRule"/>
</dbReference>
<keyword evidence="8 17" id="KW-0547">Nucleotide-binding</keyword>
<dbReference type="CDD" id="cd07548">
    <property type="entry name" value="P-type_ATPase-Cd_Zn_Co_like"/>
    <property type="match status" value="1"/>
</dbReference>
<evidence type="ECO:0000256" key="12">
    <source>
        <dbReference type="ARBA" id="ARBA00022967"/>
    </source>
</evidence>
<dbReference type="InterPro" id="IPR023298">
    <property type="entry name" value="ATPase_P-typ_TM_dom_sf"/>
</dbReference>
<keyword evidence="13 17" id="KW-1133">Transmembrane helix</keyword>
<comment type="similarity">
    <text evidence="2 17">Belongs to the cation transport ATPase (P-type) (TC 3.A.3) family. Type IB subfamily.</text>
</comment>
<dbReference type="InterPro" id="IPR036163">
    <property type="entry name" value="HMA_dom_sf"/>
</dbReference>
<evidence type="ECO:0000256" key="13">
    <source>
        <dbReference type="ARBA" id="ARBA00022989"/>
    </source>
</evidence>
<organism evidence="19 20">
    <name type="scientific">Clostridium kluyveri</name>
    <dbReference type="NCBI Taxonomy" id="1534"/>
    <lineage>
        <taxon>Bacteria</taxon>
        <taxon>Bacillati</taxon>
        <taxon>Bacillota</taxon>
        <taxon>Clostridia</taxon>
        <taxon>Eubacteriales</taxon>
        <taxon>Clostridiaceae</taxon>
        <taxon>Clostridium</taxon>
    </lineage>
</organism>
<dbReference type="SUPFAM" id="SSF56784">
    <property type="entry name" value="HAD-like"/>
    <property type="match status" value="1"/>
</dbReference>
<feature type="transmembrane region" description="Helical" evidence="17">
    <location>
        <begin position="463"/>
        <end position="484"/>
    </location>
</feature>
<dbReference type="PRINTS" id="PR00119">
    <property type="entry name" value="CATATPASE"/>
</dbReference>
<dbReference type="PANTHER" id="PTHR48085">
    <property type="entry name" value="CADMIUM/ZINC-TRANSPORTING ATPASE HMA2-RELATED"/>
    <property type="match status" value="1"/>
</dbReference>
<dbReference type="Gene3D" id="3.40.1110.10">
    <property type="entry name" value="Calcium-transporting ATPase, cytoplasmic domain N"/>
    <property type="match status" value="1"/>
</dbReference>
<dbReference type="Gene3D" id="3.30.70.100">
    <property type="match status" value="2"/>
</dbReference>
<dbReference type="GO" id="GO:0008551">
    <property type="term" value="F:P-type cadmium transporter activity"/>
    <property type="evidence" value="ECO:0007669"/>
    <property type="project" value="UniProtKB-EC"/>
</dbReference>
<dbReference type="Pfam" id="PF00403">
    <property type="entry name" value="HMA"/>
    <property type="match status" value="1"/>
</dbReference>
<dbReference type="SUPFAM" id="SSF81665">
    <property type="entry name" value="Calcium ATPase, transmembrane domain M"/>
    <property type="match status" value="1"/>
</dbReference>
<keyword evidence="12" id="KW-1278">Translocase</keyword>
<evidence type="ECO:0000256" key="16">
    <source>
        <dbReference type="ARBA" id="ARBA00049338"/>
    </source>
</evidence>
<dbReference type="GO" id="GO:0005886">
    <property type="term" value="C:plasma membrane"/>
    <property type="evidence" value="ECO:0007669"/>
    <property type="project" value="UniProtKB-SubCell"/>
</dbReference>
<feature type="domain" description="HMA" evidence="18">
    <location>
        <begin position="115"/>
        <end position="184"/>
    </location>
</feature>
<dbReference type="SFLD" id="SFLDG00002">
    <property type="entry name" value="C1.7:_P-type_atpase_like"/>
    <property type="match status" value="1"/>
</dbReference>
<dbReference type="GO" id="GO:0016887">
    <property type="term" value="F:ATP hydrolysis activity"/>
    <property type="evidence" value="ECO:0007669"/>
    <property type="project" value="InterPro"/>
</dbReference>
<feature type="transmembrane region" description="Helical" evidence="17">
    <location>
        <begin position="768"/>
        <end position="786"/>
    </location>
</feature>
<comment type="catalytic activity">
    <reaction evidence="16">
        <text>Cd(2+)(in) + ATP + H2O = Cd(2+)(out) + ADP + phosphate + H(+)</text>
        <dbReference type="Rhea" id="RHEA:12132"/>
        <dbReference type="ChEBI" id="CHEBI:15377"/>
        <dbReference type="ChEBI" id="CHEBI:15378"/>
        <dbReference type="ChEBI" id="CHEBI:30616"/>
        <dbReference type="ChEBI" id="CHEBI:43474"/>
        <dbReference type="ChEBI" id="CHEBI:48775"/>
        <dbReference type="ChEBI" id="CHEBI:456216"/>
        <dbReference type="EC" id="7.2.2.21"/>
    </reaction>
</comment>
<keyword evidence="4" id="KW-0104">Cadmium</keyword>
<keyword evidence="9" id="KW-0862">Zinc</keyword>
<evidence type="ECO:0000256" key="15">
    <source>
        <dbReference type="ARBA" id="ARBA00047308"/>
    </source>
</evidence>
<dbReference type="Pfam" id="PF00122">
    <property type="entry name" value="E1-E2_ATPase"/>
    <property type="match status" value="1"/>
</dbReference>
<evidence type="ECO:0000256" key="17">
    <source>
        <dbReference type="RuleBase" id="RU362081"/>
    </source>
</evidence>
<dbReference type="GO" id="GO:0046872">
    <property type="term" value="F:metal ion binding"/>
    <property type="evidence" value="ECO:0007669"/>
    <property type="project" value="UniProtKB-KW"/>
</dbReference>
<dbReference type="InterPro" id="IPR008250">
    <property type="entry name" value="ATPase_P-typ_transduc_dom_A_sf"/>
</dbReference>
<keyword evidence="11" id="KW-0460">Magnesium</keyword>
<comment type="subcellular location">
    <subcellularLocation>
        <location evidence="1">Cell membrane</location>
        <topology evidence="1">Multi-pass membrane protein</topology>
    </subcellularLocation>
</comment>
<keyword evidence="7 17" id="KW-0479">Metal-binding</keyword>
<dbReference type="PROSITE" id="PS50846">
    <property type="entry name" value="HMA_2"/>
    <property type="match status" value="2"/>
</dbReference>
<dbReference type="NCBIfam" id="TIGR01525">
    <property type="entry name" value="ATPase-IB_hvy"/>
    <property type="match status" value="1"/>
</dbReference>
<keyword evidence="6 17" id="KW-0812">Transmembrane</keyword>
<dbReference type="InterPro" id="IPR027256">
    <property type="entry name" value="P-typ_ATPase_IB"/>
</dbReference>
<accession>A0A1L5F993</accession>
<dbReference type="OrthoDB" id="9760364at2"/>
<dbReference type="InterPro" id="IPR036412">
    <property type="entry name" value="HAD-like_sf"/>
</dbReference>
<feature type="transmembrane region" description="Helical" evidence="17">
    <location>
        <begin position="207"/>
        <end position="225"/>
    </location>
</feature>
<gene>
    <name evidence="19" type="ORF">BS101_12725</name>
</gene>
<dbReference type="PROSITE" id="PS00154">
    <property type="entry name" value="ATPASE_E1_E2"/>
    <property type="match status" value="1"/>
</dbReference>
<dbReference type="InterPro" id="IPR059000">
    <property type="entry name" value="ATPase_P-type_domA"/>
</dbReference>
<dbReference type="SFLD" id="SFLDS00003">
    <property type="entry name" value="Haloacid_Dehalogenase"/>
    <property type="match status" value="1"/>
</dbReference>
<dbReference type="InterPro" id="IPR044492">
    <property type="entry name" value="P_typ_ATPase_HD_dom"/>
</dbReference>
<protein>
    <submittedName>
        <fullName evidence="19">Cadmium-translocating P-type ATPase</fullName>
    </submittedName>
</protein>
<dbReference type="Pfam" id="PF00702">
    <property type="entry name" value="Hydrolase"/>
    <property type="match status" value="1"/>
</dbReference>
<dbReference type="RefSeq" id="WP_073539163.1">
    <property type="nucleotide sequence ID" value="NZ_CP018335.1"/>
</dbReference>
<feature type="domain" description="HMA" evidence="18">
    <location>
        <begin position="36"/>
        <end position="105"/>
    </location>
</feature>
<dbReference type="InterPro" id="IPR051014">
    <property type="entry name" value="Cation_Transport_ATPase_IB"/>
</dbReference>
<evidence type="ECO:0000256" key="11">
    <source>
        <dbReference type="ARBA" id="ARBA00022842"/>
    </source>
</evidence>
<dbReference type="NCBIfam" id="TIGR01512">
    <property type="entry name" value="ATPase-IB2_Cd"/>
    <property type="match status" value="1"/>
</dbReference>
<keyword evidence="14 17" id="KW-0472">Membrane</keyword>
<evidence type="ECO:0000256" key="7">
    <source>
        <dbReference type="ARBA" id="ARBA00022723"/>
    </source>
</evidence>
<dbReference type="PROSITE" id="PS01047">
    <property type="entry name" value="HMA_1"/>
    <property type="match status" value="1"/>
</dbReference>
<dbReference type="PANTHER" id="PTHR48085:SF5">
    <property type="entry name" value="CADMIUM_ZINC-TRANSPORTING ATPASE HMA4-RELATED"/>
    <property type="match status" value="1"/>
</dbReference>
<reference evidence="19 20" key="1">
    <citation type="submission" date="2016-12" db="EMBL/GenBank/DDBJ databases">
        <title>Complete genome sequence of Clostridium kluyveri JZZ isolated from the pit mud of a Chinese flavor liquor-making factory.</title>
        <authorList>
            <person name="Wang Y."/>
        </authorList>
    </citation>
    <scope>NUCLEOTIDE SEQUENCE [LARGE SCALE GENOMIC DNA]</scope>
    <source>
        <strain evidence="19 20">JZZ</strain>
    </source>
</reference>
<sequence length="816" mass="88891">MDKVVKNPNKSNIKLVTKNIIKSSASVTPKEFDSNVKKEFVLEGLDCANCAAKIEEKVSKIEGINFVNVSFATKMLTLEIGEINRTKELIAAAKDVVKKLEPDVKVIEKSLHKQLRKEVLLQGLCCGNCAARIEKESNNIKGIKSATVDFVNTKLILDIENPSKQNDIILKVKEIVKRIEPDVNVVEIENKIYERKEEHEENSKKKMVILVVGAVIFAIATAFKFSNVMELIMYLITYILVGGEVVLRALKNISRGQIFDENFLMSTATIGAFAIGQYPEGVAVMLFYQLGELFQGIAVNRSRKSITDLMDIRPDFANLKIGDDIKRVSPEEVSVGNIILVKPGEKVPLDGKVVEGNSMVDTSALTGESVPREVRVGDSILGGVINKNGLLSIKVEKEFGDSTIAKILDLVQNASSKKAPTENFITKFARYYTPIVVFSAIALAVLPPLFIESATFSQWIYRALSFLVVSCPCALVVSIPLGFFGGIGGASKNGILVKGGNYLEALNSVEGVIFDKTGTLTKGVFRVTEVKSQNNISKDELIAYAAYAESYSNHPIATSILNAYGKEIVKDSIENYEEISGHGVKVVIQGREVLAGNYKLMNKENIIYEQVETVGTAVHVAVDKVYAGYIIISDEVKEDSAKAVKALKDIGIKRIVMLTGDNKTVGTKVAKQLGLEEVYTELLPDEKVEKMESFDKEKSSKGKLIFVGDGINDAPVLARADIGIAMGGIGSDAAIEAADVVIMTDEPSKIASAIKIARKTRHIVMQNIIFALGIKVILLVLIALGLGTMWEAVFGDVGVTLLAVLNSMRAMKTVNI</sequence>